<comment type="similarity">
    <text evidence="1">Belongs to the peptidase S45 family.</text>
</comment>
<accession>A0A3N5CNQ5</accession>
<feature type="binding site" evidence="6">
    <location>
        <position position="264"/>
    </location>
    <ligand>
        <name>Ca(2+)</name>
        <dbReference type="ChEBI" id="CHEBI:29108"/>
    </ligand>
</feature>
<dbReference type="InterPro" id="IPR029055">
    <property type="entry name" value="Ntn_hydrolases_N"/>
</dbReference>
<dbReference type="GO" id="GO:0017000">
    <property type="term" value="P:antibiotic biosynthetic process"/>
    <property type="evidence" value="ECO:0007669"/>
    <property type="project" value="InterPro"/>
</dbReference>
<dbReference type="InterPro" id="IPR002692">
    <property type="entry name" value="S45"/>
</dbReference>
<dbReference type="Proteomes" id="UP000275232">
    <property type="component" value="Unassembled WGS sequence"/>
</dbReference>
<feature type="signal peptide" evidence="7">
    <location>
        <begin position="1"/>
        <end position="21"/>
    </location>
</feature>
<dbReference type="Gene3D" id="1.10.439.10">
    <property type="entry name" value="Penicillin Amidohydrolase, domain 1"/>
    <property type="match status" value="1"/>
</dbReference>
<gene>
    <name evidence="8" type="ORF">EG799_00120</name>
</gene>
<protein>
    <submittedName>
        <fullName evidence="8">Acylase</fullName>
    </submittedName>
</protein>
<organism evidence="8 9">
    <name type="scientific">Aurantiacibacter spongiae</name>
    <dbReference type="NCBI Taxonomy" id="2488860"/>
    <lineage>
        <taxon>Bacteria</taxon>
        <taxon>Pseudomonadati</taxon>
        <taxon>Pseudomonadota</taxon>
        <taxon>Alphaproteobacteria</taxon>
        <taxon>Sphingomonadales</taxon>
        <taxon>Erythrobacteraceae</taxon>
        <taxon>Aurantiacibacter</taxon>
    </lineage>
</organism>
<dbReference type="Gene3D" id="3.60.20.10">
    <property type="entry name" value="Glutamine Phosphoribosylpyrophosphate, subunit 1, domain 1"/>
    <property type="match status" value="1"/>
</dbReference>
<proteinExistence type="inferred from homology"/>
<dbReference type="InterPro" id="IPR014395">
    <property type="entry name" value="Pen/GL7ACA/AHL_acylase"/>
</dbReference>
<evidence type="ECO:0000256" key="1">
    <source>
        <dbReference type="ARBA" id="ARBA00006586"/>
    </source>
</evidence>
<dbReference type="PANTHER" id="PTHR34218">
    <property type="entry name" value="PEPTIDASE S45 PENICILLIN AMIDASE"/>
    <property type="match status" value="1"/>
</dbReference>
<dbReference type="PANTHER" id="PTHR34218:SF3">
    <property type="entry name" value="ACYL-HOMOSERINE LACTONE ACYLASE PVDQ"/>
    <property type="match status" value="1"/>
</dbReference>
<dbReference type="SUPFAM" id="SSF56235">
    <property type="entry name" value="N-terminal nucleophile aminohydrolases (Ntn hydrolases)"/>
    <property type="match status" value="1"/>
</dbReference>
<evidence type="ECO:0000256" key="3">
    <source>
        <dbReference type="ARBA" id="ARBA00022801"/>
    </source>
</evidence>
<keyword evidence="3" id="KW-0378">Hydrolase</keyword>
<keyword evidence="6" id="KW-0106">Calcium</keyword>
<dbReference type="Gene3D" id="2.30.120.10">
    <property type="match status" value="1"/>
</dbReference>
<name>A0A3N5CNQ5_9SPHN</name>
<keyword evidence="2 7" id="KW-0732">Signal</keyword>
<dbReference type="InterPro" id="IPR043147">
    <property type="entry name" value="Penicillin_amidase_A-knob"/>
</dbReference>
<evidence type="ECO:0000256" key="2">
    <source>
        <dbReference type="ARBA" id="ARBA00022729"/>
    </source>
</evidence>
<evidence type="ECO:0000313" key="9">
    <source>
        <dbReference type="Proteomes" id="UP000275232"/>
    </source>
</evidence>
<evidence type="ECO:0000256" key="7">
    <source>
        <dbReference type="SAM" id="SignalP"/>
    </source>
</evidence>
<evidence type="ECO:0000313" key="8">
    <source>
        <dbReference type="EMBL" id="RPF70207.1"/>
    </source>
</evidence>
<dbReference type="PIRSF" id="PIRSF001227">
    <property type="entry name" value="Pen_acylase"/>
    <property type="match status" value="1"/>
</dbReference>
<dbReference type="InterPro" id="IPR023343">
    <property type="entry name" value="Penicillin_amidase_dom1"/>
</dbReference>
<keyword evidence="4" id="KW-0865">Zymogen</keyword>
<dbReference type="Gene3D" id="1.10.1400.10">
    <property type="match status" value="1"/>
</dbReference>
<keyword evidence="9" id="KW-1185">Reference proteome</keyword>
<sequence length="710" mass="76721">MKTASIAVAAFATLLSGAAQAQSSDWDEAADRGHPAIYWDGWGVAHIDAASSVDAAFAQGWAQARGRPDQLIELLVQGRGTAASLWGEDYVQSDTVVWTSGLPDALPHLMAALEPEERERIDAYVAGINAFFAVYPHALSAERGRGLPVTAEDVVAHANRTIYLTFVAGNELRRAQRLQPSPGEDDRGSNGWAIAPSRSQNGNAMLLMNPHLPWDGVFTWFESHTLADGENVYGVALLGQPQATIAFNRHLGWTHTVNTLDNADTYVVDLTPDGGYVFDGEDRDFEVSGHVLEVAQPDGSMKQRQIPILRTVHGPVVARDETHAYALRVAGLNDPAYANTFAQYTQMAEADGREEFEAALSRLQNPMFNTIYADDSGEILYVSGGLHPVRASGDAAYWAGVVDGGTAATLWTDYLPYERLLRVVDPAGGFVQNSNEPGFTATYPIALDPADYPADFVQPDMRARPQHGLQMLLSDQSISFDELIAYAHDTKLTFADNVLDDLIAAARRDGRAEATRAADVLGAWNRRTDADSEGAVLFTLWALSALQSGRFEYERDWTFADPESWSHGIADAAEPAAVDALVRTVQRADAAGVPLTLPWGAVAQVENDEGDALPTDLGLGALGAFRVGNFDFSSSPLAPGFYGGTGWVAAIEFADTPRARALLPYGNFEHRPAAVASQYELYAQGALRDVNFTPEAMRKAAVYGEVLDSE</sequence>
<keyword evidence="6" id="KW-0479">Metal-binding</keyword>
<feature type="binding site" evidence="6">
    <location>
        <position position="261"/>
    </location>
    <ligand>
        <name>Ca(2+)</name>
        <dbReference type="ChEBI" id="CHEBI:29108"/>
    </ligand>
</feature>
<comment type="cofactor">
    <cofactor evidence="6">
        <name>Ca(2+)</name>
        <dbReference type="ChEBI" id="CHEBI:29108"/>
    </cofactor>
    <text evidence="6">Binds 1 Ca(2+) ion per dimer.</text>
</comment>
<feature type="active site" description="Nucleophile" evidence="5">
    <location>
        <position position="189"/>
    </location>
</feature>
<evidence type="ECO:0000256" key="4">
    <source>
        <dbReference type="ARBA" id="ARBA00023145"/>
    </source>
</evidence>
<dbReference type="RefSeq" id="WP_123877379.1">
    <property type="nucleotide sequence ID" value="NZ_RPFZ01000001.1"/>
</dbReference>
<evidence type="ECO:0000256" key="5">
    <source>
        <dbReference type="PIRSR" id="PIRSR001227-1"/>
    </source>
</evidence>
<dbReference type="AlphaFoldDB" id="A0A3N5CNQ5"/>
<dbReference type="EMBL" id="RPFZ01000001">
    <property type="protein sequence ID" value="RPF70207.1"/>
    <property type="molecule type" value="Genomic_DNA"/>
</dbReference>
<dbReference type="OrthoDB" id="9760084at2"/>
<evidence type="ECO:0000256" key="6">
    <source>
        <dbReference type="PIRSR" id="PIRSR001227-2"/>
    </source>
</evidence>
<dbReference type="InterPro" id="IPR043146">
    <property type="entry name" value="Penicillin_amidase_N_B-knob"/>
</dbReference>
<feature type="chain" id="PRO_5018281449" evidence="7">
    <location>
        <begin position="22"/>
        <end position="710"/>
    </location>
</feature>
<dbReference type="GO" id="GO:0046872">
    <property type="term" value="F:metal ion binding"/>
    <property type="evidence" value="ECO:0007669"/>
    <property type="project" value="UniProtKB-KW"/>
</dbReference>
<dbReference type="Pfam" id="PF01804">
    <property type="entry name" value="Penicil_amidase"/>
    <property type="match status" value="1"/>
</dbReference>
<dbReference type="GO" id="GO:0016811">
    <property type="term" value="F:hydrolase activity, acting on carbon-nitrogen (but not peptide) bonds, in linear amides"/>
    <property type="evidence" value="ECO:0007669"/>
    <property type="project" value="InterPro"/>
</dbReference>
<reference evidence="8 9" key="1">
    <citation type="submission" date="2018-11" db="EMBL/GenBank/DDBJ databases">
        <title>Erythrobacter spongiae sp. nov., isolated from a marine sponge.</title>
        <authorList>
            <person name="Zhuang L."/>
            <person name="Luo L."/>
        </authorList>
    </citation>
    <scope>NUCLEOTIDE SEQUENCE [LARGE SCALE GENOMIC DNA]</scope>
    <source>
        <strain evidence="8 9">HN-E23</strain>
    </source>
</reference>
<comment type="caution">
    <text evidence="8">The sequence shown here is derived from an EMBL/GenBank/DDBJ whole genome shotgun (WGS) entry which is preliminary data.</text>
</comment>